<gene>
    <name evidence="1" type="ORF">GV64_11205</name>
</gene>
<accession>A0A081KAQ7</accession>
<dbReference type="Proteomes" id="UP000027997">
    <property type="component" value="Unassembled WGS sequence"/>
</dbReference>
<sequence length="338" mass="38175">MSRLTDSPSSSGHLFLKHNADIVHETSGRPENTPVMRAGRTIKTAVRPDTGEKKPRVSQRSTFGTAPRFQETFITSNGLSGISITGRNACHATQGCSKNTSVTRSIRTATSEKWADKHLDHKTAVIEKDLTNSSGPNSFERTPVDMKALREISPAAFDPEILDGGYGSTDTLSNVTDIEDFEEDIFEDDNLDEEQLEVIRERWKAETRELLEKIEAMRKAEASNTVLPVELINQHHRLKQRDDYKLFESRFNQDLPLFMTSGSASMQVYRELNRLMNENGFDKSRLEDKASKEIFDILWDEKIITMDLILSFLRPAPGSSYSPVNISKDVDLEGSPFW</sequence>
<dbReference type="EMBL" id="JOJP01000001">
    <property type="protein sequence ID" value="KEI71233.1"/>
    <property type="molecule type" value="Genomic_DNA"/>
</dbReference>
<keyword evidence="2" id="KW-1185">Reference proteome</keyword>
<evidence type="ECO:0000313" key="1">
    <source>
        <dbReference type="EMBL" id="KEI71233.1"/>
    </source>
</evidence>
<dbReference type="AlphaFoldDB" id="A0A081KAQ7"/>
<reference evidence="1 2" key="1">
    <citation type="submission" date="2014-06" db="EMBL/GenBank/DDBJ databases">
        <title>Whole Genome Sequences of Three Symbiotic Endozoicomonas Bacteria.</title>
        <authorList>
            <person name="Neave M.J."/>
            <person name="Apprill A."/>
            <person name="Voolstra C.R."/>
        </authorList>
    </citation>
    <scope>NUCLEOTIDE SEQUENCE [LARGE SCALE GENOMIC DNA]</scope>
    <source>
        <strain evidence="1 2">DSM 22380</strain>
    </source>
</reference>
<comment type="caution">
    <text evidence="1">The sequence shown here is derived from an EMBL/GenBank/DDBJ whole genome shotgun (WGS) entry which is preliminary data.</text>
</comment>
<protein>
    <submittedName>
        <fullName evidence="1">Uncharacterized protein</fullName>
    </submittedName>
</protein>
<proteinExistence type="predicted"/>
<name>A0A081KAQ7_9GAMM</name>
<organism evidence="1 2">
    <name type="scientific">Endozoicomonas elysicola</name>
    <dbReference type="NCBI Taxonomy" id="305900"/>
    <lineage>
        <taxon>Bacteria</taxon>
        <taxon>Pseudomonadati</taxon>
        <taxon>Pseudomonadota</taxon>
        <taxon>Gammaproteobacteria</taxon>
        <taxon>Oceanospirillales</taxon>
        <taxon>Endozoicomonadaceae</taxon>
        <taxon>Endozoicomonas</taxon>
    </lineage>
</organism>
<evidence type="ECO:0000313" key="2">
    <source>
        <dbReference type="Proteomes" id="UP000027997"/>
    </source>
</evidence>